<reference evidence="5 6" key="1">
    <citation type="submission" date="2018-10" db="EMBL/GenBank/DDBJ databases">
        <title>Ulvibacterium marinum gen. nov., sp. nov., a novel marine bacterium of the family Flavobacteriaceae, isolated from a culture of the green alga Ulva prolifera.</title>
        <authorList>
            <person name="Zhang Z."/>
        </authorList>
    </citation>
    <scope>NUCLEOTIDE SEQUENCE [LARGE SCALE GENOMIC DNA]</scope>
    <source>
        <strain evidence="5 6">CCMM003</strain>
    </source>
</reference>
<evidence type="ECO:0000256" key="1">
    <source>
        <dbReference type="ARBA" id="ARBA00023239"/>
    </source>
</evidence>
<sequence length="305" mass="33286">MQLPLKGIIPPMVTPLLENKELDLVGVNNLVVHLLQGGVHGIFILGTNGEGPSLSYALRKQLITEVCKIVDGAVPVLVGITDTSLEGTLEIAHHSKKAGADALVVAPPFYFPISDQEMNTYLEAVAHLLPLPFLLYNIPSCTKLHLGIDVVRRARDLGAIGVKDSSGDIASLNRIIEEFRNEHDFSIIAGNELFLADTMLRGADGAVAGGANFFPGLFVELYNACLRKDQESIVELHRKVQKIDETIYQVENSQTSSIKAIKCALSLMGICGDSMAQPLAKLNPEQRAQVKNHLEELNYGEYFFL</sequence>
<dbReference type="Gene3D" id="3.20.20.70">
    <property type="entry name" value="Aldolase class I"/>
    <property type="match status" value="1"/>
</dbReference>
<evidence type="ECO:0000256" key="4">
    <source>
        <dbReference type="PIRSR" id="PIRSR001365-2"/>
    </source>
</evidence>
<name>A0A3B0CB53_9FLAO</name>
<evidence type="ECO:0000256" key="2">
    <source>
        <dbReference type="PIRNR" id="PIRNR001365"/>
    </source>
</evidence>
<dbReference type="Pfam" id="PF00701">
    <property type="entry name" value="DHDPS"/>
    <property type="match status" value="1"/>
</dbReference>
<dbReference type="SUPFAM" id="SSF51569">
    <property type="entry name" value="Aldolase"/>
    <property type="match status" value="1"/>
</dbReference>
<comment type="caution">
    <text evidence="5">The sequence shown here is derived from an EMBL/GenBank/DDBJ whole genome shotgun (WGS) entry which is preliminary data.</text>
</comment>
<dbReference type="InterPro" id="IPR013785">
    <property type="entry name" value="Aldolase_TIM"/>
</dbReference>
<gene>
    <name evidence="5" type="ORF">D7Z94_07520</name>
</gene>
<keyword evidence="1 2" id="KW-0456">Lyase</keyword>
<accession>A0A3B0CB53</accession>
<dbReference type="CDD" id="cd00408">
    <property type="entry name" value="DHDPS-like"/>
    <property type="match status" value="1"/>
</dbReference>
<dbReference type="InterPro" id="IPR002220">
    <property type="entry name" value="DapA-like"/>
</dbReference>
<dbReference type="Proteomes" id="UP000276603">
    <property type="component" value="Unassembled WGS sequence"/>
</dbReference>
<evidence type="ECO:0000313" key="6">
    <source>
        <dbReference type="Proteomes" id="UP000276603"/>
    </source>
</evidence>
<dbReference type="PIRSF" id="PIRSF001365">
    <property type="entry name" value="DHDPS"/>
    <property type="match status" value="1"/>
</dbReference>
<dbReference type="AlphaFoldDB" id="A0A3B0CB53"/>
<dbReference type="PRINTS" id="PR00146">
    <property type="entry name" value="DHPICSNTHASE"/>
</dbReference>
<dbReference type="SMART" id="SM01130">
    <property type="entry name" value="DHDPS"/>
    <property type="match status" value="1"/>
</dbReference>
<proteinExistence type="inferred from homology"/>
<evidence type="ECO:0000256" key="3">
    <source>
        <dbReference type="PIRSR" id="PIRSR001365-1"/>
    </source>
</evidence>
<feature type="binding site" evidence="4">
    <location>
        <position position="207"/>
    </location>
    <ligand>
        <name>pyruvate</name>
        <dbReference type="ChEBI" id="CHEBI:15361"/>
    </ligand>
</feature>
<dbReference type="GO" id="GO:0005829">
    <property type="term" value="C:cytosol"/>
    <property type="evidence" value="ECO:0007669"/>
    <property type="project" value="TreeGrafter"/>
</dbReference>
<dbReference type="EMBL" id="RBCJ01000002">
    <property type="protein sequence ID" value="RKN80807.1"/>
    <property type="molecule type" value="Genomic_DNA"/>
</dbReference>
<dbReference type="OrthoDB" id="9778880at2"/>
<dbReference type="GO" id="GO:0019262">
    <property type="term" value="P:N-acetylneuraminate catabolic process"/>
    <property type="evidence" value="ECO:0007669"/>
    <property type="project" value="TreeGrafter"/>
</dbReference>
<dbReference type="PANTHER" id="PTHR42849">
    <property type="entry name" value="N-ACETYLNEURAMINATE LYASE"/>
    <property type="match status" value="1"/>
</dbReference>
<dbReference type="GO" id="GO:0008747">
    <property type="term" value="F:N-acetylneuraminate lyase activity"/>
    <property type="evidence" value="ECO:0007669"/>
    <property type="project" value="TreeGrafter"/>
</dbReference>
<keyword evidence="6" id="KW-1185">Reference proteome</keyword>
<feature type="active site" description="Proton donor/acceptor" evidence="3">
    <location>
        <position position="136"/>
    </location>
</feature>
<evidence type="ECO:0000313" key="5">
    <source>
        <dbReference type="EMBL" id="RKN80807.1"/>
    </source>
</evidence>
<feature type="active site" description="Schiff-base intermediate with substrate" evidence="3">
    <location>
        <position position="163"/>
    </location>
</feature>
<protein>
    <submittedName>
        <fullName evidence="5">Dihydrodipicolinate synthase family protein</fullName>
    </submittedName>
</protein>
<comment type="similarity">
    <text evidence="2">Belongs to the DapA family.</text>
</comment>
<dbReference type="PANTHER" id="PTHR42849:SF1">
    <property type="entry name" value="N-ACETYLNEURAMINATE LYASE"/>
    <property type="match status" value="1"/>
</dbReference>
<organism evidence="5 6">
    <name type="scientific">Ulvibacterium marinum</name>
    <dbReference type="NCBI Taxonomy" id="2419782"/>
    <lineage>
        <taxon>Bacteria</taxon>
        <taxon>Pseudomonadati</taxon>
        <taxon>Bacteroidota</taxon>
        <taxon>Flavobacteriia</taxon>
        <taxon>Flavobacteriales</taxon>
        <taxon>Flavobacteriaceae</taxon>
        <taxon>Ulvibacterium</taxon>
    </lineage>
</organism>
<dbReference type="RefSeq" id="WP_120710963.1">
    <property type="nucleotide sequence ID" value="NZ_CANMKH010000002.1"/>
</dbReference>